<organism evidence="5 6">
    <name type="scientific">Parendozoicomonas callyspongiae</name>
    <dbReference type="NCBI Taxonomy" id="2942213"/>
    <lineage>
        <taxon>Bacteria</taxon>
        <taxon>Pseudomonadati</taxon>
        <taxon>Pseudomonadota</taxon>
        <taxon>Gammaproteobacteria</taxon>
        <taxon>Oceanospirillales</taxon>
        <taxon>Endozoicomonadaceae</taxon>
        <taxon>Parendozoicomonas</taxon>
    </lineage>
</organism>
<dbReference type="Pfam" id="PF00106">
    <property type="entry name" value="adh_short"/>
    <property type="match status" value="1"/>
</dbReference>
<dbReference type="InterPro" id="IPR002347">
    <property type="entry name" value="SDR_fam"/>
</dbReference>
<protein>
    <submittedName>
        <fullName evidence="5">SDR family NAD(P)-dependent oxidoreductase</fullName>
    </submittedName>
</protein>
<dbReference type="SUPFAM" id="SSF51735">
    <property type="entry name" value="NAD(P)-binding Rossmann-fold domains"/>
    <property type="match status" value="1"/>
</dbReference>
<evidence type="ECO:0000256" key="2">
    <source>
        <dbReference type="ARBA" id="ARBA00023002"/>
    </source>
</evidence>
<dbReference type="Gene3D" id="3.40.50.720">
    <property type="entry name" value="NAD(P)-binding Rossmann-like Domain"/>
    <property type="match status" value="1"/>
</dbReference>
<gene>
    <name evidence="5" type="ORF">M3P05_09835</name>
</gene>
<dbReference type="PANTHER" id="PTHR43391">
    <property type="entry name" value="RETINOL DEHYDROGENASE-RELATED"/>
    <property type="match status" value="1"/>
</dbReference>
<dbReference type="PANTHER" id="PTHR43391:SF82">
    <property type="entry name" value="OXIDOREDUCTASE SADH-RELATED"/>
    <property type="match status" value="1"/>
</dbReference>
<accession>A0ABT0PFU7</accession>
<dbReference type="InterPro" id="IPR057326">
    <property type="entry name" value="KR_dom"/>
</dbReference>
<evidence type="ECO:0000256" key="1">
    <source>
        <dbReference type="ARBA" id="ARBA00006484"/>
    </source>
</evidence>
<dbReference type="PROSITE" id="PS00061">
    <property type="entry name" value="ADH_SHORT"/>
    <property type="match status" value="1"/>
</dbReference>
<sequence length="273" mass="29849">MRTLEGKVVALTGAGSGIGRALAIMLSKAECKLALADINPESLKDTCELLPEDTESYCQAIDVSDPDQVQNFADTTAEHFGQVDIIINNAGVFLSQSIADLSIKEMKWLMDINFWGIVYGCKSFLPYLQKQNDAHIVNISSIFGLVTTPNQSAYCASKFAVRGFTETLRQETKHTGIHVSCVIPGGIKTNIVRNGRFFTGPNEDSTRDKAAQRFEEMATISPERAAQVIINGILSNRKRIFIGPDTRLIDIASRLLPVRCEAILGKGLKGVLN</sequence>
<keyword evidence="2" id="KW-0560">Oxidoreductase</keyword>
<reference evidence="5 6" key="1">
    <citation type="submission" date="2022-05" db="EMBL/GenBank/DDBJ databases">
        <authorList>
            <person name="Park J.-S."/>
        </authorList>
    </citation>
    <scope>NUCLEOTIDE SEQUENCE [LARGE SCALE GENOMIC DNA]</scope>
    <source>
        <strain evidence="5 6">2012CJ34-2</strain>
    </source>
</reference>
<feature type="domain" description="Ketoreductase" evidence="4">
    <location>
        <begin position="7"/>
        <end position="190"/>
    </location>
</feature>
<evidence type="ECO:0000259" key="4">
    <source>
        <dbReference type="SMART" id="SM00822"/>
    </source>
</evidence>
<comment type="caution">
    <text evidence="5">The sequence shown here is derived from an EMBL/GenBank/DDBJ whole genome shotgun (WGS) entry which is preliminary data.</text>
</comment>
<evidence type="ECO:0000256" key="3">
    <source>
        <dbReference type="RuleBase" id="RU000363"/>
    </source>
</evidence>
<dbReference type="Proteomes" id="UP001203338">
    <property type="component" value="Unassembled WGS sequence"/>
</dbReference>
<dbReference type="InterPro" id="IPR020904">
    <property type="entry name" value="Sc_DH/Rdtase_CS"/>
</dbReference>
<dbReference type="EMBL" id="JAMFLX010000011">
    <property type="protein sequence ID" value="MCL6270225.1"/>
    <property type="molecule type" value="Genomic_DNA"/>
</dbReference>
<name>A0ABT0PFU7_9GAMM</name>
<proteinExistence type="inferred from homology"/>
<dbReference type="PRINTS" id="PR00080">
    <property type="entry name" value="SDRFAMILY"/>
</dbReference>
<evidence type="ECO:0000313" key="5">
    <source>
        <dbReference type="EMBL" id="MCL6270225.1"/>
    </source>
</evidence>
<dbReference type="SMART" id="SM00822">
    <property type="entry name" value="PKS_KR"/>
    <property type="match status" value="1"/>
</dbReference>
<dbReference type="InterPro" id="IPR036291">
    <property type="entry name" value="NAD(P)-bd_dom_sf"/>
</dbReference>
<dbReference type="PRINTS" id="PR00081">
    <property type="entry name" value="GDHRDH"/>
</dbReference>
<evidence type="ECO:0000313" key="6">
    <source>
        <dbReference type="Proteomes" id="UP001203338"/>
    </source>
</evidence>
<keyword evidence="6" id="KW-1185">Reference proteome</keyword>
<comment type="similarity">
    <text evidence="1 3">Belongs to the short-chain dehydrogenases/reductases (SDR) family.</text>
</comment>
<dbReference type="RefSeq" id="WP_249699395.1">
    <property type="nucleotide sequence ID" value="NZ_JAMFLX010000011.1"/>
</dbReference>